<dbReference type="RefSeq" id="WP_183120365.1">
    <property type="nucleotide sequence ID" value="NZ_JABEQF010000014.1"/>
</dbReference>
<reference evidence="1 2" key="1">
    <citation type="submission" date="2020-04" db="EMBL/GenBank/DDBJ databases">
        <title>Description of novel Gluconacetobacter.</title>
        <authorList>
            <person name="Sombolestani A."/>
        </authorList>
    </citation>
    <scope>NUCLEOTIDE SEQUENCE [LARGE SCALE GENOMIC DNA]</scope>
    <source>
        <strain evidence="1 2">LMG 21311</strain>
    </source>
</reference>
<keyword evidence="2" id="KW-1185">Reference proteome</keyword>
<protein>
    <recommendedName>
        <fullName evidence="3">SIR2-like domain-containing protein</fullName>
    </recommendedName>
</protein>
<organism evidence="1 2">
    <name type="scientific">Gluconacetobacter azotocaptans</name>
    <dbReference type="NCBI Taxonomy" id="142834"/>
    <lineage>
        <taxon>Bacteria</taxon>
        <taxon>Pseudomonadati</taxon>
        <taxon>Pseudomonadota</taxon>
        <taxon>Alphaproteobacteria</taxon>
        <taxon>Acetobacterales</taxon>
        <taxon>Acetobacteraceae</taxon>
        <taxon>Gluconacetobacter</taxon>
    </lineage>
</organism>
<dbReference type="Proteomes" id="UP000555756">
    <property type="component" value="Unassembled WGS sequence"/>
</dbReference>
<proteinExistence type="predicted"/>
<dbReference type="Pfam" id="PF13289">
    <property type="entry name" value="SIR2_2"/>
    <property type="match status" value="1"/>
</dbReference>
<evidence type="ECO:0000313" key="2">
    <source>
        <dbReference type="Proteomes" id="UP000555756"/>
    </source>
</evidence>
<name>A0A7W4PED8_9PROT</name>
<evidence type="ECO:0008006" key="3">
    <source>
        <dbReference type="Google" id="ProtNLM"/>
    </source>
</evidence>
<dbReference type="EMBL" id="JABEQF010000014">
    <property type="protein sequence ID" value="MBB2191232.1"/>
    <property type="molecule type" value="Genomic_DNA"/>
</dbReference>
<accession>A0A7W4PED8</accession>
<sequence>MERNSLDELARRLDLARKGGGILFCGAGFSADCLNFKPDETLGTGAQLLDLFNTALHQTPPYKDLQNAADALQEKIADNGMMTLLKEQFTVSDSTGDMTDLLRYPWQVVYTTNYDNALEIAAQAAHRQVDPLNNTDDPKTATTNLEIIHLHGYVRKWDIHNFRESCVLGAESYSKLTHVKNWLERFRRDIDQAQIVVFVGFNAGDFHLNQAINDLTGLRAKAFFINRPTAEANPDVVAAQKRLGTPLFIGRIGLATTIKQLLAKKTPKEPHLTSFVKYTPPDPAATVPTRAQIEDLFLYGKIEPSQLARDASNDISEYHIQRSAIKQTLDSITCDTRIVLYDGYACDGKSILTTDLAYRLSGARPVYRLRQAYENILNEIAEILSYVPNAALIIENCFDLPRERLVSIARQFDGQDGVLILTSRAVALDASPDSLKSLLDFRSFQKITLASLSQSEARDLSDLADQIAGWRDFHKLDQDARLRFINDTCQASLPHFLLRLLQSDYVSERYREEFNKLSLNKSEREAIIAALYVTNIGENAPLTFLSNVMEIDYGALIDRINARAGDGAFRLIRRNAGIIETIPSIGAQNILQNLFDDIEIVDTIVFVLKNLASVSRNSFEQRMFEQLMRFSILSKVVADSDAIDRFFEHNKQELQIRRRPLFWLQWHMAKCEVDAFNDAEKFLEQGYSEASEIERRTRTTYDRRQLNDRRAKFLMMRAAKTTRTTADLFRDFKEAVTLTDKILRQNDPQHYPFETLAEIVRTYNLVSVRLDSGHKFQINSWLESLVNYGRERIGVLVSGYQKDKAQSALDNVAI</sequence>
<evidence type="ECO:0000313" key="1">
    <source>
        <dbReference type="EMBL" id="MBB2191232.1"/>
    </source>
</evidence>
<comment type="caution">
    <text evidence="1">The sequence shown here is derived from an EMBL/GenBank/DDBJ whole genome shotgun (WGS) entry which is preliminary data.</text>
</comment>
<dbReference type="AlphaFoldDB" id="A0A7W4PED8"/>
<gene>
    <name evidence="1" type="ORF">HLH34_14885</name>
</gene>